<protein>
    <recommendedName>
        <fullName evidence="9">LIM zinc-binding domain-containing protein</fullName>
    </recommendedName>
</protein>
<dbReference type="GO" id="GO:0031941">
    <property type="term" value="C:filamentous actin"/>
    <property type="evidence" value="ECO:0007669"/>
    <property type="project" value="TreeGrafter"/>
</dbReference>
<keyword evidence="11" id="KW-1185">Reference proteome</keyword>
<evidence type="ECO:0000259" key="9">
    <source>
        <dbReference type="PROSITE" id="PS50023"/>
    </source>
</evidence>
<dbReference type="GO" id="GO:0046872">
    <property type="term" value="F:metal ion binding"/>
    <property type="evidence" value="ECO:0007669"/>
    <property type="project" value="UniProtKB-KW"/>
</dbReference>
<keyword evidence="4" id="KW-0479">Metal-binding</keyword>
<dbReference type="EnsemblMetazoa" id="AALB006333-RA">
    <property type="protein sequence ID" value="AALB006333-PA"/>
    <property type="gene ID" value="AALB006333"/>
</dbReference>
<dbReference type="GO" id="GO:0003779">
    <property type="term" value="F:actin binding"/>
    <property type="evidence" value="ECO:0007669"/>
    <property type="project" value="TreeGrafter"/>
</dbReference>
<reference evidence="10 11" key="1">
    <citation type="journal article" date="2017" name="G3 (Bethesda)">
        <title>The Physical Genome Mapping of Anopheles albimanus Corrected Scaffold Misassemblies and Identified Interarm Rearrangements in Genus Anopheles.</title>
        <authorList>
            <person name="Artemov G.N."/>
            <person name="Peery A.N."/>
            <person name="Jiang X."/>
            <person name="Tu Z."/>
            <person name="Stegniy V.N."/>
            <person name="Sharakhova M.V."/>
            <person name="Sharakhov I.V."/>
        </authorList>
    </citation>
    <scope>NUCLEOTIDE SEQUENCE [LARGE SCALE GENOMIC DNA]</scope>
    <source>
        <strain evidence="10 11">ALBI9_A</strain>
    </source>
</reference>
<evidence type="ECO:0000256" key="4">
    <source>
        <dbReference type="ARBA" id="ARBA00022723"/>
    </source>
</evidence>
<evidence type="ECO:0000313" key="11">
    <source>
        <dbReference type="Proteomes" id="UP000069272"/>
    </source>
</evidence>
<evidence type="ECO:0000256" key="1">
    <source>
        <dbReference type="ARBA" id="ARBA00004282"/>
    </source>
</evidence>
<dbReference type="PROSITE" id="PS00478">
    <property type="entry name" value="LIM_DOMAIN_1"/>
    <property type="match status" value="2"/>
</dbReference>
<evidence type="ECO:0000256" key="3">
    <source>
        <dbReference type="ARBA" id="ARBA00022490"/>
    </source>
</evidence>
<comment type="subcellular location">
    <subcellularLocation>
        <location evidence="1">Cell junction</location>
    </subcellularLocation>
    <subcellularLocation>
        <location evidence="2">Cytoplasm</location>
    </subcellularLocation>
</comment>
<dbReference type="Pfam" id="PF00412">
    <property type="entry name" value="LIM"/>
    <property type="match status" value="3"/>
</dbReference>
<keyword evidence="5" id="KW-0677">Repeat</keyword>
<dbReference type="GO" id="GO:0051371">
    <property type="term" value="F:muscle alpha-actinin binding"/>
    <property type="evidence" value="ECO:0007669"/>
    <property type="project" value="TreeGrafter"/>
</dbReference>
<evidence type="ECO:0000256" key="8">
    <source>
        <dbReference type="ARBA" id="ARBA00023038"/>
    </source>
</evidence>
<organism evidence="10 11">
    <name type="scientific">Anopheles albimanus</name>
    <name type="common">New world malaria mosquito</name>
    <dbReference type="NCBI Taxonomy" id="7167"/>
    <lineage>
        <taxon>Eukaryota</taxon>
        <taxon>Metazoa</taxon>
        <taxon>Ecdysozoa</taxon>
        <taxon>Arthropoda</taxon>
        <taxon>Hexapoda</taxon>
        <taxon>Insecta</taxon>
        <taxon>Pterygota</taxon>
        <taxon>Neoptera</taxon>
        <taxon>Endopterygota</taxon>
        <taxon>Diptera</taxon>
        <taxon>Nematocera</taxon>
        <taxon>Culicoidea</taxon>
        <taxon>Culicidae</taxon>
        <taxon>Anophelinae</taxon>
        <taxon>Anopheles</taxon>
    </lineage>
</organism>
<name>A0A182FII8_ANOAL</name>
<dbReference type="AlphaFoldDB" id="A0A182FII8"/>
<dbReference type="STRING" id="7167.A0A182FII8"/>
<evidence type="ECO:0000256" key="2">
    <source>
        <dbReference type="ARBA" id="ARBA00004496"/>
    </source>
</evidence>
<dbReference type="GO" id="GO:0061061">
    <property type="term" value="P:muscle structure development"/>
    <property type="evidence" value="ECO:0007669"/>
    <property type="project" value="TreeGrafter"/>
</dbReference>
<dbReference type="PROSITE" id="PS50023">
    <property type="entry name" value="LIM_DOMAIN_2"/>
    <property type="match status" value="2"/>
</dbReference>
<dbReference type="InterPro" id="IPR050604">
    <property type="entry name" value="PDZ-LIM_domain"/>
</dbReference>
<evidence type="ECO:0000256" key="6">
    <source>
        <dbReference type="ARBA" id="ARBA00022833"/>
    </source>
</evidence>
<dbReference type="VEuPathDB" id="VectorBase:AALB006333"/>
<dbReference type="PANTHER" id="PTHR24214">
    <property type="entry name" value="PDZ AND LIM DOMAIN PROTEIN ZASP"/>
    <property type="match status" value="1"/>
</dbReference>
<dbReference type="GO" id="GO:0030018">
    <property type="term" value="C:Z disc"/>
    <property type="evidence" value="ECO:0007669"/>
    <property type="project" value="TreeGrafter"/>
</dbReference>
<dbReference type="GO" id="GO:0007507">
    <property type="term" value="P:heart development"/>
    <property type="evidence" value="ECO:0007669"/>
    <property type="project" value="TreeGrafter"/>
</dbReference>
<evidence type="ECO:0000256" key="5">
    <source>
        <dbReference type="ARBA" id="ARBA00022737"/>
    </source>
</evidence>
<keyword evidence="7" id="KW-0965">Cell junction</keyword>
<proteinExistence type="predicted"/>
<evidence type="ECO:0000256" key="7">
    <source>
        <dbReference type="ARBA" id="ARBA00022949"/>
    </source>
</evidence>
<dbReference type="PANTHER" id="PTHR24214:SF62">
    <property type="entry name" value="LEUPAXIN"/>
    <property type="match status" value="1"/>
</dbReference>
<dbReference type="InterPro" id="IPR001781">
    <property type="entry name" value="Znf_LIM"/>
</dbReference>
<dbReference type="FunFam" id="2.10.110.10:FF:000008">
    <property type="entry name" value="Paxillin isoform 1"/>
    <property type="match status" value="2"/>
</dbReference>
<sequence>MHNIQPVVCNKVKKTTTSYSQATASCFGCKEDIKDKMLEALGKSWHPEHFACKECKKRIAENKFHESDGLPVCTKCFESKIQAICAACRKMVTEKVVKAMGKAWHQEHFICGGPCKQQLSGKTFFERNGKPYCTADYERLYAPKCGGCKKPIAEKALSALDSKWHKECFKCKLCKEPIGVDAKFRADKEKQPICEKCGV</sequence>
<dbReference type="GO" id="GO:0030036">
    <property type="term" value="P:actin cytoskeleton organization"/>
    <property type="evidence" value="ECO:0007669"/>
    <property type="project" value="TreeGrafter"/>
</dbReference>
<accession>A0A182FII8</accession>
<dbReference type="SMART" id="SM00132">
    <property type="entry name" value="LIM"/>
    <property type="match status" value="3"/>
</dbReference>
<evidence type="ECO:0000313" key="10">
    <source>
        <dbReference type="EnsemblMetazoa" id="AALB006333-PA"/>
    </source>
</evidence>
<feature type="domain" description="LIM zinc-binding" evidence="9">
    <location>
        <begin position="143"/>
        <end position="199"/>
    </location>
</feature>
<keyword evidence="3" id="KW-0963">Cytoplasm</keyword>
<feature type="domain" description="LIM zinc-binding" evidence="9">
    <location>
        <begin position="24"/>
        <end position="83"/>
    </location>
</feature>
<dbReference type="Proteomes" id="UP000069272">
    <property type="component" value="Chromosome X"/>
</dbReference>
<dbReference type="Gene3D" id="2.10.110.10">
    <property type="entry name" value="Cysteine Rich Protein"/>
    <property type="match status" value="3"/>
</dbReference>
<dbReference type="VEuPathDB" id="VectorBase:AALB20_034118"/>
<reference evidence="10" key="2">
    <citation type="submission" date="2022-08" db="UniProtKB">
        <authorList>
            <consortium name="EnsemblMetazoa"/>
        </authorList>
    </citation>
    <scope>IDENTIFICATION</scope>
    <source>
        <strain evidence="10">STECLA/ALBI9_A</strain>
    </source>
</reference>
<dbReference type="GO" id="GO:0005912">
    <property type="term" value="C:adherens junction"/>
    <property type="evidence" value="ECO:0007669"/>
    <property type="project" value="TreeGrafter"/>
</dbReference>
<dbReference type="GO" id="GO:0001725">
    <property type="term" value="C:stress fiber"/>
    <property type="evidence" value="ECO:0007669"/>
    <property type="project" value="TreeGrafter"/>
</dbReference>
<dbReference type="SUPFAM" id="SSF57716">
    <property type="entry name" value="Glucocorticoid receptor-like (DNA-binding domain)"/>
    <property type="match status" value="3"/>
</dbReference>
<keyword evidence="8" id="KW-0440">LIM domain</keyword>
<keyword evidence="6" id="KW-0862">Zinc</keyword>